<keyword evidence="1" id="KW-0472">Membrane</keyword>
<name>A0A0N5ASI2_9BILA</name>
<protein>
    <submittedName>
        <fullName evidence="3">Uncharacterized protein</fullName>
    </submittedName>
</protein>
<proteinExistence type="predicted"/>
<reference evidence="3" key="1">
    <citation type="submission" date="2017-02" db="UniProtKB">
        <authorList>
            <consortium name="WormBaseParasite"/>
        </authorList>
    </citation>
    <scope>IDENTIFICATION</scope>
</reference>
<evidence type="ECO:0000256" key="1">
    <source>
        <dbReference type="SAM" id="Phobius"/>
    </source>
</evidence>
<keyword evidence="1" id="KW-0812">Transmembrane</keyword>
<dbReference type="WBParaSite" id="SMUV_0000774901-mRNA-1">
    <property type="protein sequence ID" value="SMUV_0000774901-mRNA-1"/>
    <property type="gene ID" value="SMUV_0000774901"/>
</dbReference>
<accession>A0A0N5ASI2</accession>
<evidence type="ECO:0000313" key="2">
    <source>
        <dbReference type="Proteomes" id="UP000046393"/>
    </source>
</evidence>
<organism evidence="2 3">
    <name type="scientific">Syphacia muris</name>
    <dbReference type="NCBI Taxonomy" id="451379"/>
    <lineage>
        <taxon>Eukaryota</taxon>
        <taxon>Metazoa</taxon>
        <taxon>Ecdysozoa</taxon>
        <taxon>Nematoda</taxon>
        <taxon>Chromadorea</taxon>
        <taxon>Rhabditida</taxon>
        <taxon>Spirurina</taxon>
        <taxon>Oxyuridomorpha</taxon>
        <taxon>Oxyuroidea</taxon>
        <taxon>Oxyuridae</taxon>
        <taxon>Syphacia</taxon>
    </lineage>
</organism>
<dbReference type="AlphaFoldDB" id="A0A0N5ASI2"/>
<keyword evidence="2" id="KW-1185">Reference proteome</keyword>
<feature type="transmembrane region" description="Helical" evidence="1">
    <location>
        <begin position="35"/>
        <end position="54"/>
    </location>
</feature>
<dbReference type="Proteomes" id="UP000046393">
    <property type="component" value="Unplaced"/>
</dbReference>
<sequence>MSEQENIINLGKIGKLFRVSDDIHRMTEFVMELRIASLVIGIVIAFGALIYLIAKIGGKIFRHRRKCKKRYESMIETLSRINAQQGSSLAPYSGQDVWYSRREKRGVDADNNVYASSVHVPLDSLDEMHTKTSDLKEANANS</sequence>
<evidence type="ECO:0000313" key="3">
    <source>
        <dbReference type="WBParaSite" id="SMUV_0000774901-mRNA-1"/>
    </source>
</evidence>
<keyword evidence="1" id="KW-1133">Transmembrane helix</keyword>